<evidence type="ECO:0000259" key="5">
    <source>
        <dbReference type="Pfam" id="PF02826"/>
    </source>
</evidence>
<feature type="domain" description="D-isomer specific 2-hydroxyacid dehydrogenase NAD-binding" evidence="5">
    <location>
        <begin position="105"/>
        <end position="278"/>
    </location>
</feature>
<dbReference type="Gene3D" id="3.40.50.720">
    <property type="entry name" value="NAD(P)-binding Rossmann-like Domain"/>
    <property type="match status" value="2"/>
</dbReference>
<dbReference type="CDD" id="cd05300">
    <property type="entry name" value="2-Hacid_dh_1"/>
    <property type="match status" value="1"/>
</dbReference>
<reference evidence="6 7" key="1">
    <citation type="submission" date="2018-02" db="EMBL/GenBank/DDBJ databases">
        <title>Comparative genomes isolates from brazilian mangrove.</title>
        <authorList>
            <person name="Araujo J.E."/>
            <person name="Taketani R.G."/>
            <person name="Silva M.C.P."/>
            <person name="Loureco M.V."/>
            <person name="Andreote F.D."/>
        </authorList>
    </citation>
    <scope>NUCLEOTIDE SEQUENCE [LARGE SCALE GENOMIC DNA]</scope>
    <source>
        <strain evidence="6 7">Hex-1 MGV</strain>
    </source>
</reference>
<evidence type="ECO:0000256" key="3">
    <source>
        <dbReference type="RuleBase" id="RU003719"/>
    </source>
</evidence>
<evidence type="ECO:0000256" key="2">
    <source>
        <dbReference type="ARBA" id="ARBA00023027"/>
    </source>
</evidence>
<dbReference type="PANTHER" id="PTHR43333">
    <property type="entry name" value="2-HACID_DH_C DOMAIN-CONTAINING PROTEIN"/>
    <property type="match status" value="1"/>
</dbReference>
<dbReference type="Proteomes" id="UP000238322">
    <property type="component" value="Unassembled WGS sequence"/>
</dbReference>
<dbReference type="InterPro" id="IPR006139">
    <property type="entry name" value="D-isomer_2_OHA_DH_cat_dom"/>
</dbReference>
<dbReference type="InterPro" id="IPR036291">
    <property type="entry name" value="NAD(P)-bd_dom_sf"/>
</dbReference>
<dbReference type="Pfam" id="PF00389">
    <property type="entry name" value="2-Hacid_dh"/>
    <property type="match status" value="1"/>
</dbReference>
<organism evidence="6 7">
    <name type="scientific">Blastopirellula marina</name>
    <dbReference type="NCBI Taxonomy" id="124"/>
    <lineage>
        <taxon>Bacteria</taxon>
        <taxon>Pseudomonadati</taxon>
        <taxon>Planctomycetota</taxon>
        <taxon>Planctomycetia</taxon>
        <taxon>Pirellulales</taxon>
        <taxon>Pirellulaceae</taxon>
        <taxon>Blastopirellula</taxon>
    </lineage>
</organism>
<gene>
    <name evidence="6" type="ORF">C5Y83_11170</name>
</gene>
<dbReference type="EMBL" id="PUHY01000010">
    <property type="protein sequence ID" value="PQO34099.1"/>
    <property type="molecule type" value="Genomic_DNA"/>
</dbReference>
<dbReference type="OrthoDB" id="277029at2"/>
<protein>
    <submittedName>
        <fullName evidence="6">D-2-hydroxyacid dehydrogenase</fullName>
    </submittedName>
</protein>
<evidence type="ECO:0000256" key="1">
    <source>
        <dbReference type="ARBA" id="ARBA00023002"/>
    </source>
</evidence>
<feature type="domain" description="D-isomer specific 2-hydroxyacid dehydrogenase catalytic" evidence="4">
    <location>
        <begin position="10"/>
        <end position="309"/>
    </location>
</feature>
<keyword evidence="1 3" id="KW-0560">Oxidoreductase</keyword>
<name>A0A2S8FPI8_9BACT</name>
<dbReference type="InterPro" id="IPR006140">
    <property type="entry name" value="D-isomer_DH_NAD-bd"/>
</dbReference>
<dbReference type="GO" id="GO:0051287">
    <property type="term" value="F:NAD binding"/>
    <property type="evidence" value="ECO:0007669"/>
    <property type="project" value="InterPro"/>
</dbReference>
<evidence type="ECO:0000313" key="7">
    <source>
        <dbReference type="Proteomes" id="UP000238322"/>
    </source>
</evidence>
<dbReference type="SUPFAM" id="SSF52283">
    <property type="entry name" value="Formate/glycerate dehydrogenase catalytic domain-like"/>
    <property type="match status" value="1"/>
</dbReference>
<keyword evidence="2" id="KW-0520">NAD</keyword>
<dbReference type="RefSeq" id="WP_105329782.1">
    <property type="nucleotide sequence ID" value="NZ_PUHY01000010.1"/>
</dbReference>
<dbReference type="PANTHER" id="PTHR43333:SF1">
    <property type="entry name" value="D-ISOMER SPECIFIC 2-HYDROXYACID DEHYDROGENASE NAD-BINDING DOMAIN-CONTAINING PROTEIN"/>
    <property type="match status" value="1"/>
</dbReference>
<dbReference type="AlphaFoldDB" id="A0A2S8FPI8"/>
<comment type="caution">
    <text evidence="6">The sequence shown here is derived from an EMBL/GenBank/DDBJ whole genome shotgun (WGS) entry which is preliminary data.</text>
</comment>
<accession>A0A2S8FPI8</accession>
<dbReference type="GO" id="GO:0016616">
    <property type="term" value="F:oxidoreductase activity, acting on the CH-OH group of donors, NAD or NADP as acceptor"/>
    <property type="evidence" value="ECO:0007669"/>
    <property type="project" value="InterPro"/>
</dbReference>
<dbReference type="Pfam" id="PF02826">
    <property type="entry name" value="2-Hacid_dh_C"/>
    <property type="match status" value="1"/>
</dbReference>
<dbReference type="SUPFAM" id="SSF51735">
    <property type="entry name" value="NAD(P)-binding Rossmann-fold domains"/>
    <property type="match status" value="1"/>
</dbReference>
<proteinExistence type="inferred from homology"/>
<evidence type="ECO:0000313" key="6">
    <source>
        <dbReference type="EMBL" id="PQO34099.1"/>
    </source>
</evidence>
<comment type="similarity">
    <text evidence="3">Belongs to the D-isomer specific 2-hydroxyacid dehydrogenase family.</text>
</comment>
<evidence type="ECO:0000259" key="4">
    <source>
        <dbReference type="Pfam" id="PF00389"/>
    </source>
</evidence>
<sequence>MKIALCYQTQPEFIDAIREVAPDAEIDDAGQERIGEAILDADIFCGHAKVPMPWPEVVKKGKLKWIQSSAAGMDHCLVPEVIASDIIVSSASGLFANQVAEQTFSLLLGLIRSLPVFFRAQTVKDYTRRPTHDLHGKTVGIVGLGGNGRRIAEILSAFRTRIIATDLFPYDKPAYVEELWPAHQLDDLLAQSDVVILTLPLNASTYHIIDDERFAAMKQDAWFINVARGQVVKETALVEALQSKKLLGAGIDVAEIEPLPHDSPLWNMENVIITPHVGAQGATRNADATQLFCTNLRRYLQGEPPINLVDKQLGFPVRMPSAT</sequence>